<evidence type="ECO:0000256" key="6">
    <source>
        <dbReference type="HAMAP-Rule" id="MF_00074"/>
    </source>
</evidence>
<proteinExistence type="inferred from homology"/>
<dbReference type="EMBL" id="JBHTBR010000005">
    <property type="protein sequence ID" value="MFC7292336.1"/>
    <property type="molecule type" value="Genomic_DNA"/>
</dbReference>
<keyword evidence="5 6" id="KW-0949">S-adenosyl-L-methionine</keyword>
<keyword evidence="3 6" id="KW-0489">Methyltransferase</keyword>
<name>A0ABW2IND4_9PROT</name>
<dbReference type="InterPro" id="IPR029063">
    <property type="entry name" value="SAM-dependent_MTases_sf"/>
</dbReference>
<dbReference type="Gene3D" id="3.40.50.150">
    <property type="entry name" value="Vaccinia Virus protein VP39"/>
    <property type="match status" value="1"/>
</dbReference>
<protein>
    <recommendedName>
        <fullName evidence="6">Ribosomal RNA small subunit methyltransferase G</fullName>
        <ecNumber evidence="6">2.1.1.170</ecNumber>
    </recommendedName>
    <alternativeName>
        <fullName evidence="6">16S rRNA 7-methylguanosine methyltransferase</fullName>
        <shortName evidence="6">16S rRNA m7G methyltransferase</shortName>
    </alternativeName>
</protein>
<accession>A0ABW2IND4</accession>
<feature type="binding site" evidence="6">
    <location>
        <position position="81"/>
    </location>
    <ligand>
        <name>S-adenosyl-L-methionine</name>
        <dbReference type="ChEBI" id="CHEBI:59789"/>
    </ligand>
</feature>
<evidence type="ECO:0000313" key="7">
    <source>
        <dbReference type="EMBL" id="MFC7292336.1"/>
    </source>
</evidence>
<reference evidence="8" key="1">
    <citation type="journal article" date="2019" name="Int. J. Syst. Evol. Microbiol.">
        <title>The Global Catalogue of Microorganisms (GCM) 10K type strain sequencing project: providing services to taxonomists for standard genome sequencing and annotation.</title>
        <authorList>
            <consortium name="The Broad Institute Genomics Platform"/>
            <consortium name="The Broad Institute Genome Sequencing Center for Infectious Disease"/>
            <person name="Wu L."/>
            <person name="Ma J."/>
        </authorList>
    </citation>
    <scope>NUCLEOTIDE SEQUENCE [LARGE SCALE GENOMIC DNA]</scope>
    <source>
        <strain evidence="8">CCUG 51308</strain>
    </source>
</reference>
<dbReference type="EC" id="2.1.1.170" evidence="6"/>
<keyword evidence="4 6" id="KW-0808">Transferase</keyword>
<gene>
    <name evidence="6 7" type="primary">rsmG</name>
    <name evidence="7" type="ORF">ACFQS8_11960</name>
</gene>
<dbReference type="PIRSF" id="PIRSF003078">
    <property type="entry name" value="GidB"/>
    <property type="match status" value="1"/>
</dbReference>
<feature type="binding site" evidence="6">
    <location>
        <position position="86"/>
    </location>
    <ligand>
        <name>S-adenosyl-L-methionine</name>
        <dbReference type="ChEBI" id="CHEBI:59789"/>
    </ligand>
</feature>
<keyword evidence="2 6" id="KW-0698">rRNA processing</keyword>
<evidence type="ECO:0000256" key="3">
    <source>
        <dbReference type="ARBA" id="ARBA00022603"/>
    </source>
</evidence>
<feature type="binding site" evidence="6">
    <location>
        <begin position="133"/>
        <end position="134"/>
    </location>
    <ligand>
        <name>S-adenosyl-L-methionine</name>
        <dbReference type="ChEBI" id="CHEBI:59789"/>
    </ligand>
</feature>
<evidence type="ECO:0000313" key="8">
    <source>
        <dbReference type="Proteomes" id="UP001596492"/>
    </source>
</evidence>
<sequence length="216" mass="24696">MIDSYTDEDGFRSKDLSDYLNVSHETFERINIVVAVLDKWRRTHNLIGPLERARLWRRHILDSLQVYQYKDELASKWIDFGSGAGFPALIMACAAADSSEHFTLVESNGKKCAFLRAAARDANLNISVENARIEAVSRETYDHVTSRALASLPQLYEYSERFLAKKASCVFLKGKEVMQEIEDAQADWAFDYELHESFSHTQGRILIVKGLTRLNQ</sequence>
<evidence type="ECO:0000256" key="1">
    <source>
        <dbReference type="ARBA" id="ARBA00022490"/>
    </source>
</evidence>
<dbReference type="Proteomes" id="UP001596492">
    <property type="component" value="Unassembled WGS sequence"/>
</dbReference>
<feature type="binding site" evidence="6">
    <location>
        <position position="147"/>
    </location>
    <ligand>
        <name>S-adenosyl-L-methionine</name>
        <dbReference type="ChEBI" id="CHEBI:59789"/>
    </ligand>
</feature>
<evidence type="ECO:0000256" key="2">
    <source>
        <dbReference type="ARBA" id="ARBA00022552"/>
    </source>
</evidence>
<comment type="caution">
    <text evidence="7">The sequence shown here is derived from an EMBL/GenBank/DDBJ whole genome shotgun (WGS) entry which is preliminary data.</text>
</comment>
<dbReference type="InterPro" id="IPR003682">
    <property type="entry name" value="rRNA_ssu_MeTfrase_G"/>
</dbReference>
<dbReference type="PANTHER" id="PTHR31760">
    <property type="entry name" value="S-ADENOSYL-L-METHIONINE-DEPENDENT METHYLTRANSFERASES SUPERFAMILY PROTEIN"/>
    <property type="match status" value="1"/>
</dbReference>
<dbReference type="NCBIfam" id="TIGR00138">
    <property type="entry name" value="rsmG_gidB"/>
    <property type="match status" value="1"/>
</dbReference>
<evidence type="ECO:0000256" key="4">
    <source>
        <dbReference type="ARBA" id="ARBA00022679"/>
    </source>
</evidence>
<comment type="subcellular location">
    <subcellularLocation>
        <location evidence="6">Cytoplasm</location>
    </subcellularLocation>
</comment>
<keyword evidence="1 6" id="KW-0963">Cytoplasm</keyword>
<organism evidence="7 8">
    <name type="scientific">Hirschia litorea</name>
    <dbReference type="NCBI Taxonomy" id="1199156"/>
    <lineage>
        <taxon>Bacteria</taxon>
        <taxon>Pseudomonadati</taxon>
        <taxon>Pseudomonadota</taxon>
        <taxon>Alphaproteobacteria</taxon>
        <taxon>Hyphomonadales</taxon>
        <taxon>Hyphomonadaceae</taxon>
        <taxon>Hirschia</taxon>
    </lineage>
</organism>
<comment type="catalytic activity">
    <reaction evidence="6">
        <text>guanosine(527) in 16S rRNA + S-adenosyl-L-methionine = N(7)-methylguanosine(527) in 16S rRNA + S-adenosyl-L-homocysteine</text>
        <dbReference type="Rhea" id="RHEA:42732"/>
        <dbReference type="Rhea" id="RHEA-COMP:10209"/>
        <dbReference type="Rhea" id="RHEA-COMP:10210"/>
        <dbReference type="ChEBI" id="CHEBI:57856"/>
        <dbReference type="ChEBI" id="CHEBI:59789"/>
        <dbReference type="ChEBI" id="CHEBI:74269"/>
        <dbReference type="ChEBI" id="CHEBI:74480"/>
        <dbReference type="EC" id="2.1.1.170"/>
    </reaction>
</comment>
<comment type="similarity">
    <text evidence="6">Belongs to the methyltransferase superfamily. RNA methyltransferase RsmG family.</text>
</comment>
<dbReference type="SUPFAM" id="SSF53335">
    <property type="entry name" value="S-adenosyl-L-methionine-dependent methyltransferases"/>
    <property type="match status" value="1"/>
</dbReference>
<keyword evidence="8" id="KW-1185">Reference proteome</keyword>
<dbReference type="Pfam" id="PF02527">
    <property type="entry name" value="GidB"/>
    <property type="match status" value="1"/>
</dbReference>
<dbReference type="RefSeq" id="WP_382167689.1">
    <property type="nucleotide sequence ID" value="NZ_JBHTBR010000005.1"/>
</dbReference>
<evidence type="ECO:0000256" key="5">
    <source>
        <dbReference type="ARBA" id="ARBA00022691"/>
    </source>
</evidence>
<comment type="caution">
    <text evidence="6">Lacks conserved residue(s) required for the propagation of feature annotation.</text>
</comment>
<dbReference type="HAMAP" id="MF_00074">
    <property type="entry name" value="16SrRNA_methyltr_G"/>
    <property type="match status" value="1"/>
</dbReference>
<dbReference type="GO" id="GO:0008168">
    <property type="term" value="F:methyltransferase activity"/>
    <property type="evidence" value="ECO:0007669"/>
    <property type="project" value="UniProtKB-KW"/>
</dbReference>
<dbReference type="PANTHER" id="PTHR31760:SF0">
    <property type="entry name" value="S-ADENOSYL-L-METHIONINE-DEPENDENT METHYLTRANSFERASES SUPERFAMILY PROTEIN"/>
    <property type="match status" value="1"/>
</dbReference>
<comment type="function">
    <text evidence="6">Specifically methylates the N7 position of guanine in position 527 of 16S rRNA.</text>
</comment>
<dbReference type="GO" id="GO:0032259">
    <property type="term" value="P:methylation"/>
    <property type="evidence" value="ECO:0007669"/>
    <property type="project" value="UniProtKB-KW"/>
</dbReference>